<organism evidence="2 3">
    <name type="scientific">Rozella allomycis (strain CSF55)</name>
    <dbReference type="NCBI Taxonomy" id="988480"/>
    <lineage>
        <taxon>Eukaryota</taxon>
        <taxon>Fungi</taxon>
        <taxon>Fungi incertae sedis</taxon>
        <taxon>Cryptomycota</taxon>
        <taxon>Cryptomycota incertae sedis</taxon>
        <taxon>Rozella</taxon>
    </lineage>
</organism>
<feature type="transmembrane region" description="Helical" evidence="1">
    <location>
        <begin position="28"/>
        <end position="47"/>
    </location>
</feature>
<evidence type="ECO:0000313" key="2">
    <source>
        <dbReference type="EMBL" id="RKP18810.1"/>
    </source>
</evidence>
<feature type="transmembrane region" description="Helical" evidence="1">
    <location>
        <begin position="79"/>
        <end position="98"/>
    </location>
</feature>
<evidence type="ECO:0000313" key="3">
    <source>
        <dbReference type="Proteomes" id="UP000281549"/>
    </source>
</evidence>
<dbReference type="EMBL" id="ML005362">
    <property type="protein sequence ID" value="RKP18810.1"/>
    <property type="molecule type" value="Genomic_DNA"/>
</dbReference>
<gene>
    <name evidence="2" type="ORF">ROZALSC1DRAFT_29536</name>
</gene>
<evidence type="ECO:0000256" key="1">
    <source>
        <dbReference type="SAM" id="Phobius"/>
    </source>
</evidence>
<dbReference type="AlphaFoldDB" id="A0A4P9YK32"/>
<sequence>MSIVLTIVSTKQRLSGMNVQSQMNLKQMYILTFALGYASLVIIVYIYKASEEPIRFFSTNTFNKQYLSSILYERVLDPVIGYIIAGTLGTGFAVPFLAKESGSKAPKSNNNNSTGSGVGLKIRSKKNLLST</sequence>
<accession>A0A4P9YK32</accession>
<dbReference type="Proteomes" id="UP000281549">
    <property type="component" value="Unassembled WGS sequence"/>
</dbReference>
<name>A0A4P9YK32_ROZAC</name>
<keyword evidence="1" id="KW-0472">Membrane</keyword>
<protein>
    <submittedName>
        <fullName evidence="2">Uncharacterized protein</fullName>
    </submittedName>
</protein>
<keyword evidence="1" id="KW-0812">Transmembrane</keyword>
<proteinExistence type="predicted"/>
<reference evidence="3" key="1">
    <citation type="journal article" date="2018" name="Nat. Microbiol.">
        <title>Leveraging single-cell genomics to expand the fungal tree of life.</title>
        <authorList>
            <person name="Ahrendt S.R."/>
            <person name="Quandt C.A."/>
            <person name="Ciobanu D."/>
            <person name="Clum A."/>
            <person name="Salamov A."/>
            <person name="Andreopoulos B."/>
            <person name="Cheng J.F."/>
            <person name="Woyke T."/>
            <person name="Pelin A."/>
            <person name="Henrissat B."/>
            <person name="Reynolds N.K."/>
            <person name="Benny G.L."/>
            <person name="Smith M.E."/>
            <person name="James T.Y."/>
            <person name="Grigoriev I.V."/>
        </authorList>
    </citation>
    <scope>NUCLEOTIDE SEQUENCE [LARGE SCALE GENOMIC DNA]</scope>
    <source>
        <strain evidence="3">CSF55</strain>
    </source>
</reference>
<keyword evidence="1" id="KW-1133">Transmembrane helix</keyword>